<dbReference type="Gene3D" id="1.10.1200.10">
    <property type="entry name" value="ACP-like"/>
    <property type="match status" value="1"/>
</dbReference>
<dbReference type="Pfam" id="PF00501">
    <property type="entry name" value="AMP-binding"/>
    <property type="match status" value="1"/>
</dbReference>
<dbReference type="PROSITE" id="PS00455">
    <property type="entry name" value="AMP_BINDING"/>
    <property type="match status" value="1"/>
</dbReference>
<dbReference type="InterPro" id="IPR020845">
    <property type="entry name" value="AMP-binding_CS"/>
</dbReference>
<dbReference type="InterPro" id="IPR045851">
    <property type="entry name" value="AMP-bd_C_sf"/>
</dbReference>
<keyword evidence="3" id="KW-1185">Reference proteome</keyword>
<sequence length="1035" mass="115796">MGDLTMDEALALTESAVANFRAKVKKYSHQTAAITADNGDTLTFSELHNLAEKIALVISEKLKTKSEKKRPLVALLIEHNTDLLVTMYAVNLSGAAFMPLDTRNPTERIQPLLDETNPFIIIADNKNLPVANTLGCEDCTVLPFAQILDTKVKGTLPLVPDESPAYLLTTSGTTGKPKAICHTQTSLYRAAYHYQEDLKVSQSDNVGLVLPCHYTPAVFSVFGAWASGATIAPFDLKSSDVNNLINWIEKNEITLLYVTPTIFKKIITQCEHPEKLASIRNVQMAGEPLFTADLKEWREKYAHLFSLYNGMGTSETSCLTRLTIQGKEDFTTNRVPAGKPYADVEILIVDSNNNPVDHGAEGEVQVVADYLPEGYLNSPEKTAERFEHLTSGKTRYKTGDRGYFQDNGNLVILGRADGQIKIRGQRVELSDIESNLLTFDSVNNAAVAYYEPEGRDPFIAAFVSPEIEKSKLREYLSKKLPPYMIPTRIVSMAQLPQLSTGKIDRKTLQGFNFTTNKSTPDAVQEPENIFETRVLDAFRDALKDDSYQLDDDFFEHGGDSFTSVDLSINLYNQLCIPINVSSLIEAPTPRLLANLIIKNKNDGKGHSLMRFSNHHSESSSVSNAVPIFCVPGMFGNALSFRALASELVDTYPVYAFEYPGYLDGNITFSTVDELVNLLYEQVVEVHPKGDCCILSYSLGGAIGFELAKKLIANGRTIKSFIMLDCFSPTTLSIRHYKQELVRFIGKVTHRKRAVWEIRDDNVNRALTTAILNHRFSPCEIPNTTLVIAQDDKNYIKNKLDFGDWPKLIKNEFQTIRTAGNHLDLVMPEKAEEVSRLIRQCVGESTGPIVSPVITTEDKLKKIWSFDNEQRIETKQAASDSIPTTLNQYLKNSEQLTRYLERDLNEKISPITMKSVQVGNFYYRRVNLETQKTNKTVVSAVLKISMSDLPKAVVKDIIDAETPFGRILDRNAIDYSCNVEDVFEVAENSNPGFNGQTTSANQKLFGRYNCFKNAKQKVFAEVVEILTPDLQRLLNR</sequence>
<comment type="caution">
    <text evidence="2">The sequence shown here is derived from an EMBL/GenBank/DDBJ whole genome shotgun (WGS) entry which is preliminary data.</text>
</comment>
<dbReference type="Proteomes" id="UP001465153">
    <property type="component" value="Unassembled WGS sequence"/>
</dbReference>
<proteinExistence type="predicted"/>
<dbReference type="InterPro" id="IPR028978">
    <property type="entry name" value="Chorismate_lyase_/UTRA_dom_sf"/>
</dbReference>
<reference evidence="2 3" key="1">
    <citation type="submission" date="2024-04" db="EMBL/GenBank/DDBJ databases">
        <title>Draft genome sequence of Sessilibacter corallicola NBRC 116591.</title>
        <authorList>
            <person name="Miyakawa T."/>
            <person name="Kusuya Y."/>
            <person name="Miura T."/>
        </authorList>
    </citation>
    <scope>NUCLEOTIDE SEQUENCE [LARGE SCALE GENOMIC DNA]</scope>
    <source>
        <strain evidence="2 3">KU-00831-HH</strain>
    </source>
</reference>
<protein>
    <recommendedName>
        <fullName evidence="1">Carrier domain-containing protein</fullName>
    </recommendedName>
</protein>
<feature type="domain" description="Carrier" evidence="1">
    <location>
        <begin position="525"/>
        <end position="600"/>
    </location>
</feature>
<dbReference type="InterPro" id="IPR009081">
    <property type="entry name" value="PP-bd_ACP"/>
</dbReference>
<dbReference type="InterPro" id="IPR029058">
    <property type="entry name" value="AB_hydrolase_fold"/>
</dbReference>
<dbReference type="EMBL" id="BAABWN010000003">
    <property type="protein sequence ID" value="GAA6167253.1"/>
    <property type="molecule type" value="Genomic_DNA"/>
</dbReference>
<dbReference type="InterPro" id="IPR000873">
    <property type="entry name" value="AMP-dep_synth/lig_dom"/>
</dbReference>
<dbReference type="InterPro" id="IPR025110">
    <property type="entry name" value="AMP-bd_C"/>
</dbReference>
<dbReference type="PANTHER" id="PTHR45527">
    <property type="entry name" value="NONRIBOSOMAL PEPTIDE SYNTHETASE"/>
    <property type="match status" value="1"/>
</dbReference>
<dbReference type="Gene3D" id="3.30.300.30">
    <property type="match status" value="1"/>
</dbReference>
<dbReference type="Gene3D" id="3.40.50.1820">
    <property type="entry name" value="alpha/beta hydrolase"/>
    <property type="match status" value="1"/>
</dbReference>
<dbReference type="Pfam" id="PF00975">
    <property type="entry name" value="Thioesterase"/>
    <property type="match status" value="1"/>
</dbReference>
<dbReference type="Gene3D" id="3.40.50.12780">
    <property type="entry name" value="N-terminal domain of ligase-like"/>
    <property type="match status" value="1"/>
</dbReference>
<evidence type="ECO:0000259" key="1">
    <source>
        <dbReference type="PROSITE" id="PS50075"/>
    </source>
</evidence>
<evidence type="ECO:0000313" key="3">
    <source>
        <dbReference type="Proteomes" id="UP001465153"/>
    </source>
</evidence>
<dbReference type="Pfam" id="PF13193">
    <property type="entry name" value="AMP-binding_C"/>
    <property type="match status" value="1"/>
</dbReference>
<dbReference type="SUPFAM" id="SSF64288">
    <property type="entry name" value="Chorismate lyase-like"/>
    <property type="match status" value="1"/>
</dbReference>
<evidence type="ECO:0000313" key="2">
    <source>
        <dbReference type="EMBL" id="GAA6167253.1"/>
    </source>
</evidence>
<name>A0ABQ0A6H3_9GAMM</name>
<dbReference type="InterPro" id="IPR036736">
    <property type="entry name" value="ACP-like_sf"/>
</dbReference>
<organism evidence="2 3">
    <name type="scientific">Sessilibacter corallicola</name>
    <dbReference type="NCBI Taxonomy" id="2904075"/>
    <lineage>
        <taxon>Bacteria</taxon>
        <taxon>Pseudomonadati</taxon>
        <taxon>Pseudomonadota</taxon>
        <taxon>Gammaproteobacteria</taxon>
        <taxon>Cellvibrionales</taxon>
        <taxon>Cellvibrionaceae</taxon>
        <taxon>Sessilibacter</taxon>
    </lineage>
</organism>
<dbReference type="Gene3D" id="3.40.1410.10">
    <property type="entry name" value="Chorismate lyase-like"/>
    <property type="match status" value="1"/>
</dbReference>
<dbReference type="InterPro" id="IPR001031">
    <property type="entry name" value="Thioesterase"/>
</dbReference>
<dbReference type="PANTHER" id="PTHR45527:SF1">
    <property type="entry name" value="FATTY ACID SYNTHASE"/>
    <property type="match status" value="1"/>
</dbReference>
<gene>
    <name evidence="2" type="ORF">NBRC116591_10630</name>
</gene>
<dbReference type="RefSeq" id="WP_353301950.1">
    <property type="nucleotide sequence ID" value="NZ_BAABWN010000003.1"/>
</dbReference>
<dbReference type="SUPFAM" id="SSF56801">
    <property type="entry name" value="Acetyl-CoA synthetase-like"/>
    <property type="match status" value="1"/>
</dbReference>
<dbReference type="InterPro" id="IPR020802">
    <property type="entry name" value="TesA-like"/>
</dbReference>
<dbReference type="PROSITE" id="PS50075">
    <property type="entry name" value="CARRIER"/>
    <property type="match status" value="1"/>
</dbReference>
<dbReference type="InterPro" id="IPR042099">
    <property type="entry name" value="ANL_N_sf"/>
</dbReference>
<dbReference type="SUPFAM" id="SSF53474">
    <property type="entry name" value="alpha/beta-Hydrolases"/>
    <property type="match status" value="1"/>
</dbReference>
<dbReference type="Pfam" id="PF00550">
    <property type="entry name" value="PP-binding"/>
    <property type="match status" value="1"/>
</dbReference>
<dbReference type="SUPFAM" id="SSF47336">
    <property type="entry name" value="ACP-like"/>
    <property type="match status" value="1"/>
</dbReference>
<accession>A0ABQ0A6H3</accession>
<dbReference type="SMART" id="SM00824">
    <property type="entry name" value="PKS_TE"/>
    <property type="match status" value="1"/>
</dbReference>